<keyword evidence="4" id="KW-0804">Transcription</keyword>
<keyword evidence="7" id="KW-1185">Reference proteome</keyword>
<keyword evidence="3" id="KW-0238">DNA-binding</keyword>
<proteinExistence type="inferred from homology"/>
<reference evidence="6 7" key="1">
    <citation type="submission" date="2021-07" db="EMBL/GenBank/DDBJ databases">
        <title>complete genome sequencing of Tessaracoccus sp.J1M15.</title>
        <authorList>
            <person name="Bae J.-W."/>
            <person name="Kim D.-y."/>
        </authorList>
    </citation>
    <scope>NUCLEOTIDE SEQUENCE [LARGE SCALE GENOMIC DNA]</scope>
    <source>
        <strain evidence="6 7">J1M15</strain>
    </source>
</reference>
<sequence length="304" mass="32628">MSDTRTPLDLNLLRTFLCVYRVGSLTGAAPGLGLSQPTVTAQVRSLEERLGRQLFERLARGVQPTAFAHELAARVAAPLDQLSGLEDDGPLGVRVAPVHLAGPSELLCTRVLPALAPLVSQGVELRVAQGMTDELMDEMRGGQHDLVIATRRPRGKGLVSTPLTDAQYALVISPSWAGRGVPLAATGCELCDALRQVPLVAYAEDLPIVRRYWRTAFNKQAAREASLTVPNLHAVVSAVTSGAGYSVVPRELCEEHLADGRLVELNVDQESPLNTFFLVRRPGAEANAHVGAVERALVEAAKTW</sequence>
<dbReference type="CDD" id="cd05466">
    <property type="entry name" value="PBP2_LTTR_substrate"/>
    <property type="match status" value="1"/>
</dbReference>
<evidence type="ECO:0000259" key="5">
    <source>
        <dbReference type="PROSITE" id="PS50931"/>
    </source>
</evidence>
<protein>
    <submittedName>
        <fullName evidence="6">LysR family transcriptional regulator</fullName>
    </submittedName>
</protein>
<evidence type="ECO:0000256" key="4">
    <source>
        <dbReference type="ARBA" id="ARBA00023163"/>
    </source>
</evidence>
<name>A0ABX8SJY6_9ACTN</name>
<evidence type="ECO:0000256" key="3">
    <source>
        <dbReference type="ARBA" id="ARBA00023125"/>
    </source>
</evidence>
<dbReference type="InterPro" id="IPR005119">
    <property type="entry name" value="LysR_subst-bd"/>
</dbReference>
<dbReference type="InterPro" id="IPR000847">
    <property type="entry name" value="LysR_HTH_N"/>
</dbReference>
<organism evidence="6 7">
    <name type="scientific">Tessaracoccus palaemonis</name>
    <dbReference type="NCBI Taxonomy" id="2829499"/>
    <lineage>
        <taxon>Bacteria</taxon>
        <taxon>Bacillati</taxon>
        <taxon>Actinomycetota</taxon>
        <taxon>Actinomycetes</taxon>
        <taxon>Propionibacteriales</taxon>
        <taxon>Propionibacteriaceae</taxon>
        <taxon>Tessaracoccus</taxon>
    </lineage>
</organism>
<dbReference type="PANTHER" id="PTHR30126">
    <property type="entry name" value="HTH-TYPE TRANSCRIPTIONAL REGULATOR"/>
    <property type="match status" value="1"/>
</dbReference>
<dbReference type="PROSITE" id="PS50931">
    <property type="entry name" value="HTH_LYSR"/>
    <property type="match status" value="1"/>
</dbReference>
<comment type="similarity">
    <text evidence="1">Belongs to the LysR transcriptional regulatory family.</text>
</comment>
<dbReference type="RefSeq" id="WP_219081052.1">
    <property type="nucleotide sequence ID" value="NZ_CP079216.1"/>
</dbReference>
<feature type="domain" description="HTH lysR-type" evidence="5">
    <location>
        <begin position="8"/>
        <end position="65"/>
    </location>
</feature>
<dbReference type="Pfam" id="PF03466">
    <property type="entry name" value="LysR_substrate"/>
    <property type="match status" value="1"/>
</dbReference>
<keyword evidence="2" id="KW-0805">Transcription regulation</keyword>
<evidence type="ECO:0000256" key="1">
    <source>
        <dbReference type="ARBA" id="ARBA00009437"/>
    </source>
</evidence>
<evidence type="ECO:0000313" key="7">
    <source>
        <dbReference type="Proteomes" id="UP000824504"/>
    </source>
</evidence>
<dbReference type="PANTHER" id="PTHR30126:SF39">
    <property type="entry name" value="HTH-TYPE TRANSCRIPTIONAL REGULATOR CYSL"/>
    <property type="match status" value="1"/>
</dbReference>
<evidence type="ECO:0000256" key="2">
    <source>
        <dbReference type="ARBA" id="ARBA00023015"/>
    </source>
</evidence>
<accession>A0ABX8SJY6</accession>
<dbReference type="Pfam" id="PF00126">
    <property type="entry name" value="HTH_1"/>
    <property type="match status" value="1"/>
</dbReference>
<dbReference type="EMBL" id="CP079216">
    <property type="protein sequence ID" value="QXT62308.1"/>
    <property type="molecule type" value="Genomic_DNA"/>
</dbReference>
<evidence type="ECO:0000313" key="6">
    <source>
        <dbReference type="EMBL" id="QXT62308.1"/>
    </source>
</evidence>
<gene>
    <name evidence="6" type="ORF">KDB89_11180</name>
</gene>
<dbReference type="Proteomes" id="UP000824504">
    <property type="component" value="Chromosome"/>
</dbReference>